<feature type="transmembrane region" description="Helical" evidence="7">
    <location>
        <begin position="135"/>
        <end position="156"/>
    </location>
</feature>
<dbReference type="PANTHER" id="PTHR33545:SF5">
    <property type="entry name" value="UPF0750 MEMBRANE PROTEIN YITT"/>
    <property type="match status" value="1"/>
</dbReference>
<sequence>MSRKKQPVEAGGRPPRPPHKSRAMGPAEKRKVLTDALLIVVGSALYAFGVDAFAVPEGLAAGGVTGLATIIYALGEQAGFVIPVGTQTLVMNALLMVLVVKSGGLRYLVKTIAGIVASSLFIDLFAPVVPPLGNGDLLLCALWGGVTCGAGLGLVFRTGGNTGGTDIVAQFMNRRLGMPLGTASVLVDAAIVVASIPVFSLQNALYAMVMMYLMGRVLDLVVDGPASEKAAWIISECHEAIASEILYGLGRGCTEIQARGVWSGASHPMLFVILSNNEVVTLKSIVMAEDPEALVVISDIHEAFGEGFRSIDRT</sequence>
<dbReference type="AlphaFoldDB" id="A0AAU9C2J5"/>
<evidence type="ECO:0000256" key="4">
    <source>
        <dbReference type="ARBA" id="ARBA00022989"/>
    </source>
</evidence>
<feature type="region of interest" description="Disordered" evidence="6">
    <location>
        <begin position="1"/>
        <end position="26"/>
    </location>
</feature>
<dbReference type="InterPro" id="IPR015867">
    <property type="entry name" value="N-reg_PII/ATP_PRibTrfase_C"/>
</dbReference>
<keyword evidence="2" id="KW-1003">Cell membrane</keyword>
<keyword evidence="3 7" id="KW-0812">Transmembrane</keyword>
<evidence type="ECO:0000256" key="2">
    <source>
        <dbReference type="ARBA" id="ARBA00022475"/>
    </source>
</evidence>
<evidence type="ECO:0000313" key="9">
    <source>
        <dbReference type="EMBL" id="BDC90338.1"/>
    </source>
</evidence>
<dbReference type="EMBL" id="AP025285">
    <property type="protein sequence ID" value="BDC90338.1"/>
    <property type="molecule type" value="Genomic_DNA"/>
</dbReference>
<reference evidence="9" key="1">
    <citation type="submission" date="2021-11" db="EMBL/GenBank/DDBJ databases">
        <title>Complete genome sequence of Atopobiaceae bacterium TOC12.</title>
        <authorList>
            <person name="Morinaga K."/>
            <person name="Kusada H."/>
            <person name="Tamaki H."/>
        </authorList>
    </citation>
    <scope>NUCLEOTIDE SEQUENCE</scope>
    <source>
        <strain evidence="9">TOC12</strain>
    </source>
</reference>
<keyword evidence="4 7" id="KW-1133">Transmembrane helix</keyword>
<dbReference type="KEGG" id="lcal:ATTO_02100"/>
<dbReference type="Gene3D" id="3.30.70.120">
    <property type="match status" value="1"/>
</dbReference>
<accession>A0AAU9C2J5</accession>
<protein>
    <submittedName>
        <fullName evidence="9">Membrane protein</fullName>
    </submittedName>
</protein>
<dbReference type="Pfam" id="PF02588">
    <property type="entry name" value="YitT_membrane"/>
    <property type="match status" value="1"/>
</dbReference>
<gene>
    <name evidence="9" type="ORF">ATTO_02100</name>
</gene>
<evidence type="ECO:0000256" key="7">
    <source>
        <dbReference type="SAM" id="Phobius"/>
    </source>
</evidence>
<dbReference type="InterPro" id="IPR051461">
    <property type="entry name" value="UPF0750_membrane"/>
</dbReference>
<feature type="transmembrane region" description="Helical" evidence="7">
    <location>
        <begin position="32"/>
        <end position="49"/>
    </location>
</feature>
<name>A0AAU9C2J5_9ACTN</name>
<feature type="transmembrane region" description="Helical" evidence="7">
    <location>
        <begin position="176"/>
        <end position="198"/>
    </location>
</feature>
<dbReference type="Proteomes" id="UP001431186">
    <property type="component" value="Chromosome"/>
</dbReference>
<organism evidence="9 10">
    <name type="scientific">Leptogranulimonas caecicola</name>
    <dbReference type="NCBI Taxonomy" id="2894156"/>
    <lineage>
        <taxon>Bacteria</taxon>
        <taxon>Bacillati</taxon>
        <taxon>Actinomycetota</taxon>
        <taxon>Coriobacteriia</taxon>
        <taxon>Coriobacteriales</taxon>
        <taxon>Kribbibacteriaceae</taxon>
        <taxon>Leptogranulimonas</taxon>
    </lineage>
</organism>
<evidence type="ECO:0000313" key="10">
    <source>
        <dbReference type="Proteomes" id="UP001431186"/>
    </source>
</evidence>
<evidence type="ECO:0000256" key="6">
    <source>
        <dbReference type="SAM" id="MobiDB-lite"/>
    </source>
</evidence>
<evidence type="ECO:0000256" key="3">
    <source>
        <dbReference type="ARBA" id="ARBA00022692"/>
    </source>
</evidence>
<dbReference type="PIRSF" id="PIRSF006483">
    <property type="entry name" value="Membrane_protein_YitT"/>
    <property type="match status" value="1"/>
</dbReference>
<proteinExistence type="predicted"/>
<dbReference type="CDD" id="cd16380">
    <property type="entry name" value="YitT_C"/>
    <property type="match status" value="1"/>
</dbReference>
<feature type="transmembrane region" description="Helical" evidence="7">
    <location>
        <begin position="107"/>
        <end position="129"/>
    </location>
</feature>
<dbReference type="InterPro" id="IPR003740">
    <property type="entry name" value="YitT"/>
</dbReference>
<comment type="subcellular location">
    <subcellularLocation>
        <location evidence="1">Cell membrane</location>
        <topology evidence="1">Multi-pass membrane protein</topology>
    </subcellularLocation>
</comment>
<feature type="transmembrane region" description="Helical" evidence="7">
    <location>
        <begin position="80"/>
        <end position="100"/>
    </location>
</feature>
<evidence type="ECO:0000256" key="1">
    <source>
        <dbReference type="ARBA" id="ARBA00004651"/>
    </source>
</evidence>
<dbReference type="GO" id="GO:0005886">
    <property type="term" value="C:plasma membrane"/>
    <property type="evidence" value="ECO:0007669"/>
    <property type="project" value="UniProtKB-SubCell"/>
</dbReference>
<dbReference type="InterPro" id="IPR019264">
    <property type="entry name" value="DUF2179"/>
</dbReference>
<evidence type="ECO:0000259" key="8">
    <source>
        <dbReference type="Pfam" id="PF10035"/>
    </source>
</evidence>
<dbReference type="Pfam" id="PF10035">
    <property type="entry name" value="DUF2179"/>
    <property type="match status" value="1"/>
</dbReference>
<dbReference type="RefSeq" id="WP_265591888.1">
    <property type="nucleotide sequence ID" value="NZ_AP025285.1"/>
</dbReference>
<evidence type="ECO:0000256" key="5">
    <source>
        <dbReference type="ARBA" id="ARBA00023136"/>
    </source>
</evidence>
<feature type="domain" description="DUF2179" evidence="8">
    <location>
        <begin position="251"/>
        <end position="305"/>
    </location>
</feature>
<keyword evidence="5 7" id="KW-0472">Membrane</keyword>
<dbReference type="PANTHER" id="PTHR33545">
    <property type="entry name" value="UPF0750 MEMBRANE PROTEIN YITT-RELATED"/>
    <property type="match status" value="1"/>
</dbReference>
<keyword evidence="10" id="KW-1185">Reference proteome</keyword>